<proteinExistence type="predicted"/>
<evidence type="ECO:0000313" key="2">
    <source>
        <dbReference type="Proteomes" id="UP000035642"/>
    </source>
</evidence>
<keyword evidence="2" id="KW-1185">Reference proteome</keyword>
<accession>A0A0K0CYQ9</accession>
<dbReference type="Proteomes" id="UP000035642">
    <property type="component" value="Unassembled WGS sequence"/>
</dbReference>
<sequence length="74" mass="7847">MNSSFSSSRCGAIVVGVPGRIYFGGHSSSEASSSGNALLYSALYEDDDATSKRRKTAEHQLGSSALLEMKTSKR</sequence>
<evidence type="ECO:0000256" key="1">
    <source>
        <dbReference type="SAM" id="MobiDB-lite"/>
    </source>
</evidence>
<evidence type="ECO:0000313" key="3">
    <source>
        <dbReference type="WBParaSite" id="ACAC_0000280501-mRNA-1"/>
    </source>
</evidence>
<name>A0A0K0CYQ9_ANGCA</name>
<protein>
    <submittedName>
        <fullName evidence="3">Uncharacterized protein</fullName>
    </submittedName>
</protein>
<organism evidence="2 3">
    <name type="scientific">Angiostrongylus cantonensis</name>
    <name type="common">Rat lungworm</name>
    <dbReference type="NCBI Taxonomy" id="6313"/>
    <lineage>
        <taxon>Eukaryota</taxon>
        <taxon>Metazoa</taxon>
        <taxon>Ecdysozoa</taxon>
        <taxon>Nematoda</taxon>
        <taxon>Chromadorea</taxon>
        <taxon>Rhabditida</taxon>
        <taxon>Rhabditina</taxon>
        <taxon>Rhabditomorpha</taxon>
        <taxon>Strongyloidea</taxon>
        <taxon>Metastrongylidae</taxon>
        <taxon>Angiostrongylus</taxon>
    </lineage>
</organism>
<dbReference type="WBParaSite" id="ACAC_0000280501-mRNA-1">
    <property type="protein sequence ID" value="ACAC_0000280501-mRNA-1"/>
    <property type="gene ID" value="ACAC_0000280501"/>
</dbReference>
<reference evidence="2" key="1">
    <citation type="submission" date="2012-09" db="EMBL/GenBank/DDBJ databases">
        <authorList>
            <person name="Martin A.A."/>
        </authorList>
    </citation>
    <scope>NUCLEOTIDE SEQUENCE</scope>
</reference>
<reference evidence="3" key="2">
    <citation type="submission" date="2017-02" db="UniProtKB">
        <authorList>
            <consortium name="WormBaseParasite"/>
        </authorList>
    </citation>
    <scope>IDENTIFICATION</scope>
</reference>
<dbReference type="AlphaFoldDB" id="A0A0K0CYQ9"/>
<feature type="region of interest" description="Disordered" evidence="1">
    <location>
        <begin position="51"/>
        <end position="74"/>
    </location>
</feature>